<dbReference type="CDD" id="cd02440">
    <property type="entry name" value="AdoMet_MTases"/>
    <property type="match status" value="1"/>
</dbReference>
<evidence type="ECO:0000313" key="3">
    <source>
        <dbReference type="EMBL" id="SMX25886.1"/>
    </source>
</evidence>
<proteinExistence type="predicted"/>
<dbReference type="PANTHER" id="PTHR44068">
    <property type="entry name" value="ZGC:194242"/>
    <property type="match status" value="1"/>
</dbReference>
<reference evidence="3 4" key="1">
    <citation type="submission" date="2017-05" db="EMBL/GenBank/DDBJ databases">
        <authorList>
            <person name="Song R."/>
            <person name="Chenine A.L."/>
            <person name="Ruprecht R.M."/>
        </authorList>
    </citation>
    <scope>NUCLEOTIDE SEQUENCE [LARGE SCALE GENOMIC DNA]</scope>
    <source>
        <strain evidence="3 4">CECT 8489</strain>
    </source>
</reference>
<dbReference type="AlphaFoldDB" id="A0A238J5F0"/>
<dbReference type="EC" id="2.1.1.164" evidence="3"/>
<feature type="domain" description="Methyltransferase type 11" evidence="2">
    <location>
        <begin position="69"/>
        <end position="166"/>
    </location>
</feature>
<organism evidence="3 4">
    <name type="scientific">Boseongicola aestuarii</name>
    <dbReference type="NCBI Taxonomy" id="1470561"/>
    <lineage>
        <taxon>Bacteria</taxon>
        <taxon>Pseudomonadati</taxon>
        <taxon>Pseudomonadota</taxon>
        <taxon>Alphaproteobacteria</taxon>
        <taxon>Rhodobacterales</taxon>
        <taxon>Paracoccaceae</taxon>
        <taxon>Boseongicola</taxon>
    </lineage>
</organism>
<sequence length="276" mass="29732">MTDTQTISEHWGKGDVFSRILNAMEQAGIDPKSATIEDLAPVDHFHARGFPATVELADALPVKEGDRLVDIGCGIGGPARYFAKRFRCHVDGLDITGPFVEAGNKLSALVGMEDAVQFLHGDGQNLPYSDEQFDGGYAQHVTMNVLSRDDFFGEAFRVLKPGAFFAVTEHGLGEKGEPHHPVPWSEDGSGAYLMRPSATVGALERAGFSNIAVTDTGEKYLKGYKAAIKLAEEGKAPLFGVHILLGKLAPEIVRNAARNIEEGRTQPVQIVCCKPG</sequence>
<keyword evidence="3" id="KW-0489">Methyltransferase</keyword>
<evidence type="ECO:0000256" key="1">
    <source>
        <dbReference type="ARBA" id="ARBA00022679"/>
    </source>
</evidence>
<evidence type="ECO:0000313" key="4">
    <source>
        <dbReference type="Proteomes" id="UP000201838"/>
    </source>
</evidence>
<dbReference type="GO" id="GO:0102082">
    <property type="term" value="F:demethylrebeccamycin--D-glucose O-methyltransferase activity"/>
    <property type="evidence" value="ECO:0007669"/>
    <property type="project" value="UniProtKB-EC"/>
</dbReference>
<dbReference type="GO" id="GO:0032259">
    <property type="term" value="P:methylation"/>
    <property type="evidence" value="ECO:0007669"/>
    <property type="project" value="UniProtKB-KW"/>
</dbReference>
<dbReference type="EMBL" id="FXXQ01000044">
    <property type="protein sequence ID" value="SMX25886.1"/>
    <property type="molecule type" value="Genomic_DNA"/>
</dbReference>
<dbReference type="OrthoDB" id="9765084at2"/>
<dbReference type="GO" id="GO:0008757">
    <property type="term" value="F:S-adenosylmethionine-dependent methyltransferase activity"/>
    <property type="evidence" value="ECO:0007669"/>
    <property type="project" value="InterPro"/>
</dbReference>
<protein>
    <submittedName>
        <fullName evidence="3">Demethylrebeccamycin-D-glucose O-methyltransferase</fullName>
        <ecNumber evidence="3">2.1.1.164</ecNumber>
    </submittedName>
</protein>
<accession>A0A238J5F0</accession>
<dbReference type="SUPFAM" id="SSF53335">
    <property type="entry name" value="S-adenosyl-L-methionine-dependent methyltransferases"/>
    <property type="match status" value="1"/>
</dbReference>
<dbReference type="Gene3D" id="3.40.50.150">
    <property type="entry name" value="Vaccinia Virus protein VP39"/>
    <property type="match status" value="1"/>
</dbReference>
<dbReference type="PANTHER" id="PTHR44068:SF11">
    <property type="entry name" value="GERANYL DIPHOSPHATE 2-C-METHYLTRANSFERASE"/>
    <property type="match status" value="1"/>
</dbReference>
<dbReference type="InterPro" id="IPR013216">
    <property type="entry name" value="Methyltransf_11"/>
</dbReference>
<dbReference type="Pfam" id="PF08241">
    <property type="entry name" value="Methyltransf_11"/>
    <property type="match status" value="1"/>
</dbReference>
<keyword evidence="4" id="KW-1185">Reference proteome</keyword>
<dbReference type="InterPro" id="IPR029063">
    <property type="entry name" value="SAM-dependent_MTases_sf"/>
</dbReference>
<name>A0A238J5F0_9RHOB</name>
<keyword evidence="1 3" id="KW-0808">Transferase</keyword>
<dbReference type="Proteomes" id="UP000201838">
    <property type="component" value="Unassembled WGS sequence"/>
</dbReference>
<evidence type="ECO:0000259" key="2">
    <source>
        <dbReference type="Pfam" id="PF08241"/>
    </source>
</evidence>
<dbReference type="RefSeq" id="WP_093976042.1">
    <property type="nucleotide sequence ID" value="NZ_FXXQ01000044.1"/>
</dbReference>
<gene>
    <name evidence="3" type="primary">rebM</name>
    <name evidence="3" type="ORF">BOA8489_04031</name>
</gene>
<dbReference type="InterPro" id="IPR050447">
    <property type="entry name" value="Erg6_SMT_methyltransf"/>
</dbReference>